<dbReference type="Proteomes" id="UP000191905">
    <property type="component" value="Unassembled WGS sequence"/>
</dbReference>
<dbReference type="EMBL" id="MDET01000012">
    <property type="protein sequence ID" value="OQM75980.1"/>
    <property type="molecule type" value="Genomic_DNA"/>
</dbReference>
<protein>
    <submittedName>
        <fullName evidence="1">Transcriptional regulator</fullName>
    </submittedName>
</protein>
<keyword evidence="2" id="KW-1185">Reference proteome</keyword>
<dbReference type="SUPFAM" id="SSF47413">
    <property type="entry name" value="lambda repressor-like DNA-binding domains"/>
    <property type="match status" value="1"/>
</dbReference>
<dbReference type="STRING" id="1873176.BFN67_03150"/>
<dbReference type="RefSeq" id="WP_080919530.1">
    <property type="nucleotide sequence ID" value="NZ_MDET01000012.1"/>
</dbReference>
<proteinExistence type="predicted"/>
<comment type="caution">
    <text evidence="1">The sequence shown here is derived from an EMBL/GenBank/DDBJ whole genome shotgun (WGS) entry which is preliminary data.</text>
</comment>
<dbReference type="InterPro" id="IPR010982">
    <property type="entry name" value="Lambda_DNA-bd_dom_sf"/>
</dbReference>
<name>A0A1V8RS12_9HYPH</name>
<evidence type="ECO:0000313" key="2">
    <source>
        <dbReference type="Proteomes" id="UP000191905"/>
    </source>
</evidence>
<accession>A0A1V8RS12</accession>
<evidence type="ECO:0000313" key="1">
    <source>
        <dbReference type="EMBL" id="OQM75980.1"/>
    </source>
</evidence>
<dbReference type="AlphaFoldDB" id="A0A1V8RS12"/>
<sequence>MNLLPEQCRAARGLLNWTQEHLALCAGVSRSTIKDFECHRHALHRATEKLLIEALEKGGVLLLSDGAAGTGPGVCLCAPNWPAGT</sequence>
<dbReference type="GO" id="GO:0003677">
    <property type="term" value="F:DNA binding"/>
    <property type="evidence" value="ECO:0007669"/>
    <property type="project" value="InterPro"/>
</dbReference>
<dbReference type="CDD" id="cd00093">
    <property type="entry name" value="HTH_XRE"/>
    <property type="match status" value="1"/>
</dbReference>
<dbReference type="InterPro" id="IPR001387">
    <property type="entry name" value="Cro/C1-type_HTH"/>
</dbReference>
<gene>
    <name evidence="1" type="ORF">BFN67_03150</name>
</gene>
<organism evidence="1 2">
    <name type="scientific">Manganibacter manganicus</name>
    <dbReference type="NCBI Taxonomy" id="1873176"/>
    <lineage>
        <taxon>Bacteria</taxon>
        <taxon>Pseudomonadati</taxon>
        <taxon>Pseudomonadota</taxon>
        <taxon>Alphaproteobacteria</taxon>
        <taxon>Hyphomicrobiales</taxon>
        <taxon>Phyllobacteriaceae</taxon>
        <taxon>Manganibacter</taxon>
    </lineage>
</organism>
<dbReference type="OrthoDB" id="4419620at2"/>
<dbReference type="Gene3D" id="1.10.260.40">
    <property type="entry name" value="lambda repressor-like DNA-binding domains"/>
    <property type="match status" value="1"/>
</dbReference>
<reference evidence="1 2" key="1">
    <citation type="journal article" date="2016" name="Int. J. Syst. Evol. Microbiol.">
        <title>Pseudaminobacter manganicus sp. nov., isolated from sludge of a manganese mine.</title>
        <authorList>
            <person name="Li J."/>
            <person name="Huang J."/>
            <person name="Liao S."/>
            <person name="Wang G."/>
        </authorList>
    </citation>
    <scope>NUCLEOTIDE SEQUENCE [LARGE SCALE GENOMIC DNA]</scope>
    <source>
        <strain evidence="1 2">JH-7</strain>
    </source>
</reference>